<proteinExistence type="predicted"/>
<dbReference type="STRING" id="1407055.NITUZ_10016"/>
<dbReference type="OrthoDB" id="12080at2157"/>
<gene>
    <name evidence="2" type="ORF">NITUZ_10016</name>
</gene>
<reference evidence="2 3" key="1">
    <citation type="journal article" date="2013" name="PLoS ONE">
        <title>Enrichment and Genome Sequence of the Group I.1a Ammonia-Oxidizing Archaeon ?Ca. Nitrosotenuis uzonensis? Representing a Clade Globally.</title>
        <authorList>
            <person name="Lebedeva E.V."/>
            <person name="Hatzenpichler R."/>
            <person name="Pelletier E."/>
            <person name="Schuster N."/>
            <person name="Hauzmayer S."/>
            <person name="Bulaev A."/>
            <person name="Grigor'eva N.V."/>
            <person name="Galushko A."/>
            <person name="Schmid M."/>
            <person name="Palatinszky M."/>
            <person name="Le Paslier D."/>
            <person name="Daims H."/>
            <person name="Wagner M."/>
        </authorList>
    </citation>
    <scope>NUCLEOTIDE SEQUENCE [LARGE SCALE GENOMIC DNA]</scope>
    <source>
        <strain evidence="2 3">N4</strain>
    </source>
</reference>
<dbReference type="EMBL" id="CBTY010000001">
    <property type="protein sequence ID" value="CDI04821.1"/>
    <property type="molecule type" value="Genomic_DNA"/>
</dbReference>
<keyword evidence="1" id="KW-1133">Transmembrane helix</keyword>
<evidence type="ECO:0000313" key="3">
    <source>
        <dbReference type="Proteomes" id="UP000018159"/>
    </source>
</evidence>
<sequence length="199" mass="21889">MNKRGIIVSVAGLFMIIGSFAIAASLLGSDGFDGEVSIPSLLEGMFDQVTDNTQLRPGESMSFEFDASHDTKNILWGMQITDYQSGDKVQVSITNIYGDKFGTFQSDQPAFFETLEITQSESLNFNVENKGSRTITFVMMFTKNPGENERFSDPDSPLNKTLVPLAAIGILLILGIIVVCAGVILTVFDYKKRQNSEYV</sequence>
<evidence type="ECO:0000313" key="2">
    <source>
        <dbReference type="EMBL" id="CDI04821.1"/>
    </source>
</evidence>
<keyword evidence="1" id="KW-0812">Transmembrane</keyword>
<keyword evidence="3" id="KW-1185">Reference proteome</keyword>
<dbReference type="RefSeq" id="WP_048193957.1">
    <property type="nucleotide sequence ID" value="NZ_CBTY010000001.1"/>
</dbReference>
<feature type="transmembrane region" description="Helical" evidence="1">
    <location>
        <begin position="162"/>
        <end position="188"/>
    </location>
</feature>
<evidence type="ECO:0000256" key="1">
    <source>
        <dbReference type="SAM" id="Phobius"/>
    </source>
</evidence>
<comment type="caution">
    <text evidence="2">The sequence shown here is derived from an EMBL/GenBank/DDBJ whole genome shotgun (WGS) entry which is preliminary data.</text>
</comment>
<organism evidence="2 3">
    <name type="scientific">Candidatus Nitrosotenuis uzonensis</name>
    <dbReference type="NCBI Taxonomy" id="1407055"/>
    <lineage>
        <taxon>Archaea</taxon>
        <taxon>Nitrososphaerota</taxon>
        <taxon>Candidatus Nitrosotenuis</taxon>
    </lineage>
</organism>
<keyword evidence="1" id="KW-0472">Membrane</keyword>
<accession>V6AQ83</accession>
<name>V6AQ83_9ARCH</name>
<dbReference type="Proteomes" id="UP000018159">
    <property type="component" value="Unassembled WGS sequence"/>
</dbReference>
<dbReference type="AlphaFoldDB" id="V6AQ83"/>
<protein>
    <submittedName>
        <fullName evidence="2">Uncharacterized protein</fullName>
    </submittedName>
</protein>
<feature type="transmembrane region" description="Helical" evidence="1">
    <location>
        <begin position="7"/>
        <end position="27"/>
    </location>
</feature>